<evidence type="ECO:0000256" key="8">
    <source>
        <dbReference type="RuleBase" id="RU366003"/>
    </source>
</evidence>
<evidence type="ECO:0000259" key="9">
    <source>
        <dbReference type="Pfam" id="PF02811"/>
    </source>
</evidence>
<keyword evidence="4 8" id="KW-0028">Amino-acid biosynthesis</keyword>
<evidence type="ECO:0000256" key="7">
    <source>
        <dbReference type="ARBA" id="ARBA00049158"/>
    </source>
</evidence>
<keyword evidence="6 8" id="KW-0368">Histidine biosynthesis</keyword>
<evidence type="ECO:0000256" key="3">
    <source>
        <dbReference type="ARBA" id="ARBA00013085"/>
    </source>
</evidence>
<evidence type="ECO:0000256" key="1">
    <source>
        <dbReference type="ARBA" id="ARBA00004970"/>
    </source>
</evidence>
<dbReference type="EC" id="3.1.3.15" evidence="3 8"/>
<dbReference type="UniPathway" id="UPA00031">
    <property type="reaction ID" value="UER00013"/>
</dbReference>
<dbReference type="Pfam" id="PF02811">
    <property type="entry name" value="PHP"/>
    <property type="match status" value="1"/>
</dbReference>
<dbReference type="InterPro" id="IPR004013">
    <property type="entry name" value="PHP_dom"/>
</dbReference>
<dbReference type="OrthoDB" id="5957391at2759"/>
<name>A0A8H2VFF2_9SACH</name>
<evidence type="ECO:0000256" key="5">
    <source>
        <dbReference type="ARBA" id="ARBA00022801"/>
    </source>
</evidence>
<dbReference type="GO" id="GO:0000105">
    <property type="term" value="P:L-histidine biosynthetic process"/>
    <property type="evidence" value="ECO:0007669"/>
    <property type="project" value="UniProtKB-UniRule"/>
</dbReference>
<dbReference type="SUPFAM" id="SSF89550">
    <property type="entry name" value="PHP domain-like"/>
    <property type="match status" value="1"/>
</dbReference>
<dbReference type="GO" id="GO:0004401">
    <property type="term" value="F:histidinol-phosphatase activity"/>
    <property type="evidence" value="ECO:0007669"/>
    <property type="project" value="UniProtKB-UniRule"/>
</dbReference>
<dbReference type="Proteomes" id="UP000644660">
    <property type="component" value="Unassembled WGS sequence"/>
</dbReference>
<accession>A0A8H2VFF2</accession>
<evidence type="ECO:0000256" key="2">
    <source>
        <dbReference type="ARBA" id="ARBA00009152"/>
    </source>
</evidence>
<comment type="caution">
    <text evidence="10">The sequence shown here is derived from an EMBL/GenBank/DDBJ whole genome shotgun (WGS) entry which is preliminary data.</text>
</comment>
<evidence type="ECO:0000256" key="4">
    <source>
        <dbReference type="ARBA" id="ARBA00022605"/>
    </source>
</evidence>
<gene>
    <name evidence="10" type="ORF">KABA2_04S08514</name>
</gene>
<dbReference type="InterPro" id="IPR016195">
    <property type="entry name" value="Pol/histidinol_Pase-like"/>
</dbReference>
<comment type="similarity">
    <text evidence="2 8">Belongs to the PHP hydrolase family. HisK subfamily.</text>
</comment>
<dbReference type="RefSeq" id="XP_041406380.1">
    <property type="nucleotide sequence ID" value="XM_041550446.1"/>
</dbReference>
<reference evidence="10 11" key="1">
    <citation type="submission" date="2020-05" db="EMBL/GenBank/DDBJ databases">
        <authorList>
            <person name="Casaregola S."/>
            <person name="Devillers H."/>
            <person name="Grondin C."/>
        </authorList>
    </citation>
    <scope>NUCLEOTIDE SEQUENCE [LARGE SCALE GENOMIC DNA]</scope>
    <source>
        <strain evidence="10 11">CLIB 1767</strain>
    </source>
</reference>
<dbReference type="EMBL" id="CAEFZW010000004">
    <property type="protein sequence ID" value="CAB4254536.1"/>
    <property type="molecule type" value="Genomic_DNA"/>
</dbReference>
<dbReference type="Gene3D" id="3.20.20.140">
    <property type="entry name" value="Metal-dependent hydrolases"/>
    <property type="match status" value="1"/>
</dbReference>
<dbReference type="NCBIfam" id="TIGR01856">
    <property type="entry name" value="hisJ_fam"/>
    <property type="match status" value="1"/>
</dbReference>
<protein>
    <recommendedName>
        <fullName evidence="3 8">Histidinol-phosphatase</fullName>
        <shortName evidence="8">HolPase</shortName>
        <ecNumber evidence="3 8">3.1.3.15</ecNumber>
    </recommendedName>
</protein>
<evidence type="ECO:0000256" key="6">
    <source>
        <dbReference type="ARBA" id="ARBA00023102"/>
    </source>
</evidence>
<sequence>MHSHHSHSGDYIAHGVDPLDDMILKVEKMKFHTYCLTEHIPRIESEFLYPEEIDNTDSNNGTDSLAQLQLNFSKFLEHAQRIKDLHKEGKPNIIIGTEIEACNTNHIQYAKKLLSEHKDLLKFCVGSVHHINGIPIDFDQENWDNALSSFSNKNLKQMLISYFESQYEMLQVLQPKVVGHFDLFKLFWPNDLKVNSKTGDCNVSNNDVDIITITPMTYLNAWDDIRQLVIRNLKYINSYGGAIEINTSALRKGLEEPYPSSNIGELVKQHCQGRFVLSDDAHGIAQVGVRYLDALQYITQTLQLDNMYYLKENGENRTVQLEKIPIAEFVNNEFWTLLKANK</sequence>
<dbReference type="GeneID" id="64857534"/>
<comment type="catalytic activity">
    <reaction evidence="7 8">
        <text>L-histidinol phosphate + H2O = L-histidinol + phosphate</text>
        <dbReference type="Rhea" id="RHEA:14465"/>
        <dbReference type="ChEBI" id="CHEBI:15377"/>
        <dbReference type="ChEBI" id="CHEBI:43474"/>
        <dbReference type="ChEBI" id="CHEBI:57699"/>
        <dbReference type="ChEBI" id="CHEBI:57980"/>
        <dbReference type="EC" id="3.1.3.15"/>
    </reaction>
</comment>
<dbReference type="AlphaFoldDB" id="A0A8H2VFF2"/>
<feature type="domain" description="PHP" evidence="9">
    <location>
        <begin position="4"/>
        <end position="248"/>
    </location>
</feature>
<keyword evidence="5 8" id="KW-0378">Hydrolase</keyword>
<keyword evidence="11" id="KW-1185">Reference proteome</keyword>
<dbReference type="FunFam" id="3.20.20.140:FF:000088">
    <property type="entry name" value="Histidinol-phosphatase"/>
    <property type="match status" value="1"/>
</dbReference>
<dbReference type="PANTHER" id="PTHR21039:SF0">
    <property type="entry name" value="HISTIDINOL-PHOSPHATASE"/>
    <property type="match status" value="1"/>
</dbReference>
<evidence type="ECO:0000313" key="11">
    <source>
        <dbReference type="Proteomes" id="UP000644660"/>
    </source>
</evidence>
<evidence type="ECO:0000313" key="10">
    <source>
        <dbReference type="EMBL" id="CAB4254536.1"/>
    </source>
</evidence>
<dbReference type="GO" id="GO:0005737">
    <property type="term" value="C:cytoplasm"/>
    <property type="evidence" value="ECO:0007669"/>
    <property type="project" value="TreeGrafter"/>
</dbReference>
<comment type="pathway">
    <text evidence="1 8">Amino-acid biosynthesis; L-histidine biosynthesis; L-histidine from 5-phospho-alpha-D-ribose 1-diphosphate: step 8/9.</text>
</comment>
<proteinExistence type="inferred from homology"/>
<dbReference type="PANTHER" id="PTHR21039">
    <property type="entry name" value="HISTIDINOL PHOSPHATASE-RELATED"/>
    <property type="match status" value="1"/>
</dbReference>
<organism evidence="10 11">
    <name type="scientific">Maudiozyma barnettii</name>
    <dbReference type="NCBI Taxonomy" id="61262"/>
    <lineage>
        <taxon>Eukaryota</taxon>
        <taxon>Fungi</taxon>
        <taxon>Dikarya</taxon>
        <taxon>Ascomycota</taxon>
        <taxon>Saccharomycotina</taxon>
        <taxon>Saccharomycetes</taxon>
        <taxon>Saccharomycetales</taxon>
        <taxon>Saccharomycetaceae</taxon>
        <taxon>Maudiozyma</taxon>
    </lineage>
</organism>
<dbReference type="InterPro" id="IPR010140">
    <property type="entry name" value="Histidinol_P_phosphatase_HisJ"/>
</dbReference>